<dbReference type="PANTHER" id="PTHR15020:SF11">
    <property type="entry name" value="OS06G0360300 PROTEIN"/>
    <property type="match status" value="1"/>
</dbReference>
<dbReference type="AlphaFoldDB" id="A0A699ZBM0"/>
<feature type="domain" description="NAD(P)-binding" evidence="2">
    <location>
        <begin position="42"/>
        <end position="157"/>
    </location>
</feature>
<comment type="caution">
    <text evidence="3">The sequence shown here is derived from an EMBL/GenBank/DDBJ whole genome shotgun (WGS) entry which is preliminary data.</text>
</comment>
<accession>A0A699ZBM0</accession>
<dbReference type="SUPFAM" id="SSF51735">
    <property type="entry name" value="NAD(P)-binding Rossmann-fold domains"/>
    <property type="match status" value="1"/>
</dbReference>
<organism evidence="3 4">
    <name type="scientific">Haematococcus lacustris</name>
    <name type="common">Green alga</name>
    <name type="synonym">Haematococcus pluvialis</name>
    <dbReference type="NCBI Taxonomy" id="44745"/>
    <lineage>
        <taxon>Eukaryota</taxon>
        <taxon>Viridiplantae</taxon>
        <taxon>Chlorophyta</taxon>
        <taxon>core chlorophytes</taxon>
        <taxon>Chlorophyceae</taxon>
        <taxon>CS clade</taxon>
        <taxon>Chlamydomonadales</taxon>
        <taxon>Haematococcaceae</taxon>
        <taxon>Haematococcus</taxon>
    </lineage>
</organism>
<feature type="region of interest" description="Disordered" evidence="1">
    <location>
        <begin position="171"/>
        <end position="193"/>
    </location>
</feature>
<dbReference type="Proteomes" id="UP000485058">
    <property type="component" value="Unassembled WGS sequence"/>
</dbReference>
<dbReference type="Gene3D" id="3.40.50.720">
    <property type="entry name" value="NAD(P)-binding Rossmann-like Domain"/>
    <property type="match status" value="1"/>
</dbReference>
<dbReference type="InterPro" id="IPR036291">
    <property type="entry name" value="NAD(P)-bd_dom_sf"/>
</dbReference>
<dbReference type="EMBL" id="BLLF01001475">
    <property type="protein sequence ID" value="GFH19511.1"/>
    <property type="molecule type" value="Genomic_DNA"/>
</dbReference>
<name>A0A699ZBM0_HAELA</name>
<evidence type="ECO:0000313" key="4">
    <source>
        <dbReference type="Proteomes" id="UP000485058"/>
    </source>
</evidence>
<evidence type="ECO:0000313" key="3">
    <source>
        <dbReference type="EMBL" id="GFH19511.1"/>
    </source>
</evidence>
<proteinExistence type="predicted"/>
<keyword evidence="4" id="KW-1185">Reference proteome</keyword>
<evidence type="ECO:0000256" key="1">
    <source>
        <dbReference type="SAM" id="MobiDB-lite"/>
    </source>
</evidence>
<dbReference type="PANTHER" id="PTHR15020">
    <property type="entry name" value="FLAVIN REDUCTASE-RELATED"/>
    <property type="match status" value="1"/>
</dbReference>
<gene>
    <name evidence="3" type="ORF">HaLaN_16466</name>
</gene>
<sequence length="193" mass="19807">MATAVVGAGGPTGLECVKQLLAGASVPEVRAVVRDVAKHQDRFPKGVANVAAAAKAAGAQHMVLVSSRLVTPKNRWHPIRNVLNWVRWGLMDEKLKGEAALRSSGMAYTIVRPGGLGSGAAGTVRILAEQGDVAPRGSSSIARADVAAVCVAALNNPAARNVTLELSTAPASSTLGTPADSLPQMFKGLQPDT</sequence>
<dbReference type="InterPro" id="IPR016040">
    <property type="entry name" value="NAD(P)-bd_dom"/>
</dbReference>
<dbReference type="Pfam" id="PF13460">
    <property type="entry name" value="NAD_binding_10"/>
    <property type="match status" value="1"/>
</dbReference>
<reference evidence="3 4" key="1">
    <citation type="submission" date="2020-02" db="EMBL/GenBank/DDBJ databases">
        <title>Draft genome sequence of Haematococcus lacustris strain NIES-144.</title>
        <authorList>
            <person name="Morimoto D."/>
            <person name="Nakagawa S."/>
            <person name="Yoshida T."/>
            <person name="Sawayama S."/>
        </authorList>
    </citation>
    <scope>NUCLEOTIDE SEQUENCE [LARGE SCALE GENOMIC DNA]</scope>
    <source>
        <strain evidence="3 4">NIES-144</strain>
    </source>
</reference>
<protein>
    <submittedName>
        <fullName evidence="3">NAD(P)-binding protein</fullName>
    </submittedName>
</protein>
<evidence type="ECO:0000259" key="2">
    <source>
        <dbReference type="Pfam" id="PF13460"/>
    </source>
</evidence>